<sequence>MKTKIAISIGDLNGIGIEILLRAHKKISKFCTPYYFIHENLYYRACKKLNLKTKKLRLVSFENAKDISLKKDKKSYLLSFHSPLISKVNSNFNIQAGKIDAKSGMYSFLSFQAACNFVNSNLAHGLVTLPIHKKAWQLADLNFKGHTDALRAFYKKNAIMMLGCEKLYVGLFSEHIPLKEVSSCIEFKQLGRFLCDFYLQTRFKKIGVLGFNPHAGDYGAIGGKEEIIITKAIKFSNAYLNFLFSPKEEQSNFLKTYKIDLKPKFELFLENKKLRQELCKKFTKKEFFIPYPLVSDTAFTKNSLKRCNRLVCMYHDLALAPLKALYFENSVNISLNLPIIRTSVDHGTAFDIAYKNKKINIQSYIQAVKSAVKFAKLKKKNYIMEN</sequence>
<evidence type="ECO:0000256" key="8">
    <source>
        <dbReference type="ARBA" id="ARBA00023096"/>
    </source>
</evidence>
<comment type="cofactor">
    <cofactor evidence="10">
        <name>Zn(2+)</name>
        <dbReference type="ChEBI" id="CHEBI:29105"/>
    </cofactor>
    <cofactor evidence="10">
        <name>Mg(2+)</name>
        <dbReference type="ChEBI" id="CHEBI:18420"/>
    </cofactor>
    <cofactor evidence="10">
        <name>Co(2+)</name>
        <dbReference type="ChEBI" id="CHEBI:48828"/>
    </cofactor>
</comment>
<evidence type="ECO:0000256" key="2">
    <source>
        <dbReference type="ARBA" id="ARBA00022723"/>
    </source>
</evidence>
<comment type="miscellaneous">
    <text evidence="10">The active site is located at the dimer interface.</text>
</comment>
<name>A0AAU7E6B4_9BACT</name>
<feature type="binding site" evidence="10">
    <location>
        <position position="341"/>
    </location>
    <ligand>
        <name>substrate</name>
    </ligand>
</feature>
<dbReference type="RefSeq" id="WP_348518302.1">
    <property type="nucleotide sequence ID" value="NZ_CP155620.1"/>
</dbReference>
<feature type="binding site" evidence="10">
    <location>
        <position position="332"/>
    </location>
    <ligand>
        <name>substrate</name>
    </ligand>
</feature>
<dbReference type="GO" id="GO:0000287">
    <property type="term" value="F:magnesium ion binding"/>
    <property type="evidence" value="ECO:0007669"/>
    <property type="project" value="UniProtKB-UniRule"/>
</dbReference>
<evidence type="ECO:0000256" key="1">
    <source>
        <dbReference type="ARBA" id="ARBA00022490"/>
    </source>
</evidence>
<evidence type="ECO:0000256" key="4">
    <source>
        <dbReference type="ARBA" id="ARBA00022842"/>
    </source>
</evidence>
<accession>A0AAU7E6B4</accession>
<keyword evidence="8 10" id="KW-0664">Pyridoxine biosynthesis</keyword>
<gene>
    <name evidence="10 11" type="primary">pdxA</name>
    <name evidence="11" type="ORF">AAH949_06635</name>
</gene>
<comment type="subunit">
    <text evidence="10">Homodimer.</text>
</comment>
<dbReference type="PANTHER" id="PTHR30004:SF6">
    <property type="entry name" value="D-THREONATE 4-PHOSPHATE DEHYDROGENASE"/>
    <property type="match status" value="1"/>
</dbReference>
<protein>
    <recommendedName>
        <fullName evidence="10">4-hydroxythreonine-4-phosphate dehydrogenase</fullName>
        <ecNumber evidence="10">1.1.1.262</ecNumber>
    </recommendedName>
    <alternativeName>
        <fullName evidence="10">4-(phosphohydroxy)-L-threonine dehydrogenase</fullName>
    </alternativeName>
</protein>
<dbReference type="AlphaFoldDB" id="A0AAU7E6B4"/>
<evidence type="ECO:0000256" key="6">
    <source>
        <dbReference type="ARBA" id="ARBA00023002"/>
    </source>
</evidence>
<dbReference type="GO" id="GO:0051287">
    <property type="term" value="F:NAD binding"/>
    <property type="evidence" value="ECO:0007669"/>
    <property type="project" value="InterPro"/>
</dbReference>
<comment type="pathway">
    <text evidence="10">Cofactor biosynthesis; pyridoxine 5'-phosphate biosynthesis; pyridoxine 5'-phosphate from D-erythrose 4-phosphate: step 4/5.</text>
</comment>
<dbReference type="EMBL" id="CP155620">
    <property type="protein sequence ID" value="XBJ28768.1"/>
    <property type="molecule type" value="Genomic_DNA"/>
</dbReference>
<dbReference type="GO" id="GO:0050897">
    <property type="term" value="F:cobalt ion binding"/>
    <property type="evidence" value="ECO:0007669"/>
    <property type="project" value="UniProtKB-UniRule"/>
</dbReference>
<comment type="subcellular location">
    <subcellularLocation>
        <location evidence="10">Cytoplasm</location>
    </subcellularLocation>
</comment>
<dbReference type="GO" id="GO:0042823">
    <property type="term" value="P:pyridoxal phosphate biosynthetic process"/>
    <property type="evidence" value="ECO:0007669"/>
    <property type="project" value="UniProtKB-UniRule"/>
</dbReference>
<dbReference type="SUPFAM" id="SSF53659">
    <property type="entry name" value="Isocitrate/Isopropylmalate dehydrogenase-like"/>
    <property type="match status" value="1"/>
</dbReference>
<keyword evidence="1 10" id="KW-0963">Cytoplasm</keyword>
<dbReference type="EC" id="1.1.1.262" evidence="10"/>
<feature type="binding site" evidence="10">
    <location>
        <position position="147"/>
    </location>
    <ligand>
        <name>substrate</name>
    </ligand>
</feature>
<dbReference type="GO" id="GO:0008615">
    <property type="term" value="P:pyridoxine biosynthetic process"/>
    <property type="evidence" value="ECO:0007669"/>
    <property type="project" value="UniProtKB-UniRule"/>
</dbReference>
<keyword evidence="9 10" id="KW-0170">Cobalt</keyword>
<organism evidence="11">
    <name type="scientific">Campylobacter sp. CCS1377</name>
    <dbReference type="NCBI Taxonomy" id="3158229"/>
    <lineage>
        <taxon>Bacteria</taxon>
        <taxon>Pseudomonadati</taxon>
        <taxon>Campylobacterota</taxon>
        <taxon>Epsilonproteobacteria</taxon>
        <taxon>Campylobacterales</taxon>
        <taxon>Campylobacteraceae</taxon>
        <taxon>Campylobacter</taxon>
    </lineage>
</organism>
<dbReference type="GO" id="GO:0005737">
    <property type="term" value="C:cytoplasm"/>
    <property type="evidence" value="ECO:0007669"/>
    <property type="project" value="UniProtKB-SubCell"/>
</dbReference>
<proteinExistence type="inferred from homology"/>
<feature type="binding site" evidence="10">
    <location>
        <position position="214"/>
    </location>
    <ligand>
        <name>a divalent metal cation</name>
        <dbReference type="ChEBI" id="CHEBI:60240"/>
        <note>ligand shared between dimeric partners</note>
    </ligand>
</feature>
<reference evidence="11" key="1">
    <citation type="submission" date="2024-05" db="EMBL/GenBank/DDBJ databases">
        <title>Campylobacter coli isolated from environmental waters in Slovenia.</title>
        <authorList>
            <person name="Zautner A.E."/>
            <person name="Bunk B."/>
            <person name="Riedel T."/>
            <person name="Sproeer C."/>
        </authorList>
    </citation>
    <scope>NUCLEOTIDE SEQUENCE</scope>
    <source>
        <strain evidence="11">CCS1377</strain>
    </source>
</reference>
<evidence type="ECO:0000256" key="3">
    <source>
        <dbReference type="ARBA" id="ARBA00022833"/>
    </source>
</evidence>
<evidence type="ECO:0000256" key="10">
    <source>
        <dbReference type="HAMAP-Rule" id="MF_02086"/>
    </source>
</evidence>
<dbReference type="GO" id="GO:0008270">
    <property type="term" value="F:zinc ion binding"/>
    <property type="evidence" value="ECO:0007669"/>
    <property type="project" value="UniProtKB-UniRule"/>
</dbReference>
<keyword evidence="3 10" id="KW-0862">Zinc</keyword>
<dbReference type="InterPro" id="IPR005255">
    <property type="entry name" value="PdxA_fam"/>
</dbReference>
<dbReference type="InterPro" id="IPR037539">
    <property type="entry name" value="PdxA_epsilonprot"/>
</dbReference>
<keyword evidence="4 10" id="KW-0460">Magnesium</keyword>
<keyword evidence="2 10" id="KW-0479">Metal-binding</keyword>
<evidence type="ECO:0000313" key="11">
    <source>
        <dbReference type="EMBL" id="XBJ28768.1"/>
    </source>
</evidence>
<feature type="binding site" evidence="10">
    <location>
        <position position="146"/>
    </location>
    <ligand>
        <name>substrate</name>
    </ligand>
</feature>
<dbReference type="HAMAP" id="MF_02086">
    <property type="entry name" value="PdxA_Epsilonprot"/>
    <property type="match status" value="1"/>
</dbReference>
<feature type="binding site" evidence="10">
    <location>
        <position position="323"/>
    </location>
    <ligand>
        <name>substrate</name>
    </ligand>
</feature>
<dbReference type="Gene3D" id="3.40.718.10">
    <property type="entry name" value="Isopropylmalate Dehydrogenase"/>
    <property type="match status" value="1"/>
</dbReference>
<evidence type="ECO:0000256" key="7">
    <source>
        <dbReference type="ARBA" id="ARBA00023027"/>
    </source>
</evidence>
<evidence type="ECO:0000256" key="5">
    <source>
        <dbReference type="ARBA" id="ARBA00022857"/>
    </source>
</evidence>
<dbReference type="GO" id="GO:0050570">
    <property type="term" value="F:4-hydroxythreonine-4-phosphate dehydrogenase activity"/>
    <property type="evidence" value="ECO:0007669"/>
    <property type="project" value="UniProtKB-UniRule"/>
</dbReference>
<dbReference type="NCBIfam" id="NF003040">
    <property type="entry name" value="PRK03946.1"/>
    <property type="match status" value="1"/>
</dbReference>
<keyword evidence="5 10" id="KW-0521">NADP</keyword>
<feature type="binding site" evidence="10">
    <location>
        <position position="175"/>
    </location>
    <ligand>
        <name>a divalent metal cation</name>
        <dbReference type="ChEBI" id="CHEBI:60240"/>
        <note>ligand shared between dimeric partners</note>
    </ligand>
</feature>
<comment type="similarity">
    <text evidence="10">Belongs to the PdxA family.</text>
</comment>
<comment type="catalytic activity">
    <reaction evidence="10">
        <text>4-(phosphooxy)-L-threonine + NAD(+) = 3-amino-2-oxopropyl phosphate + CO2 + NADH</text>
        <dbReference type="Rhea" id="RHEA:32275"/>
        <dbReference type="ChEBI" id="CHEBI:16526"/>
        <dbReference type="ChEBI" id="CHEBI:57279"/>
        <dbReference type="ChEBI" id="CHEBI:57540"/>
        <dbReference type="ChEBI" id="CHEBI:57945"/>
        <dbReference type="ChEBI" id="CHEBI:58452"/>
        <dbReference type="EC" id="1.1.1.262"/>
    </reaction>
</comment>
<comment type="function">
    <text evidence="10">Catalyzes the NAD(P)-dependent oxidation of 4-(phosphooxy)-L-threonine (HTP) into 2-amino-3-oxo-4-(phosphooxy)butyric acid which spontaneously decarboxylates to form 3-amino-2-oxopropyl phosphate (AHAP).</text>
</comment>
<keyword evidence="6 10" id="KW-0560">Oxidoreductase</keyword>
<evidence type="ECO:0000256" key="9">
    <source>
        <dbReference type="ARBA" id="ARBA00023285"/>
    </source>
</evidence>
<feature type="binding site" evidence="10">
    <location>
        <position position="315"/>
    </location>
    <ligand>
        <name>a divalent metal cation</name>
        <dbReference type="ChEBI" id="CHEBI:60240"/>
        <note>ligand shared between dimeric partners</note>
    </ligand>
</feature>
<keyword evidence="7 10" id="KW-0520">NAD</keyword>
<dbReference type="Pfam" id="PF04166">
    <property type="entry name" value="PdxA"/>
    <property type="match status" value="2"/>
</dbReference>
<dbReference type="PANTHER" id="PTHR30004">
    <property type="entry name" value="4-HYDROXYTHREONINE-4-PHOSPHATE DEHYDROGENASE"/>
    <property type="match status" value="1"/>
</dbReference>